<feature type="domain" description="Tyr recombinase" evidence="6">
    <location>
        <begin position="100"/>
        <end position="303"/>
    </location>
</feature>
<keyword evidence="3" id="KW-0238">DNA-binding</keyword>
<dbReference type="EMBL" id="JADJNC010000015">
    <property type="protein sequence ID" value="MBK7423454.1"/>
    <property type="molecule type" value="Genomic_DNA"/>
</dbReference>
<evidence type="ECO:0000256" key="3">
    <source>
        <dbReference type="ARBA" id="ARBA00023125"/>
    </source>
</evidence>
<proteinExistence type="inferred from homology"/>
<dbReference type="PROSITE" id="PS51898">
    <property type="entry name" value="TYR_RECOMBINASE"/>
    <property type="match status" value="1"/>
</dbReference>
<name>A0A9D7IHD0_9RHOO</name>
<gene>
    <name evidence="7" type="ORF">IPJ48_10335</name>
</gene>
<evidence type="ECO:0000313" key="8">
    <source>
        <dbReference type="Proteomes" id="UP000886602"/>
    </source>
</evidence>
<feature type="compositionally biased region" description="Polar residues" evidence="5">
    <location>
        <begin position="266"/>
        <end position="281"/>
    </location>
</feature>
<feature type="region of interest" description="Disordered" evidence="5">
    <location>
        <begin position="264"/>
        <end position="303"/>
    </location>
</feature>
<dbReference type="AlphaFoldDB" id="A0A9D7IHD0"/>
<accession>A0A9D7IHD0</accession>
<dbReference type="InterPro" id="IPR002104">
    <property type="entry name" value="Integrase_catalytic"/>
</dbReference>
<keyword evidence="2" id="KW-0229">DNA integration</keyword>
<comment type="similarity">
    <text evidence="1">Belongs to the 'phage' integrase family.</text>
</comment>
<organism evidence="7 8">
    <name type="scientific">Candidatus Propionivibrio dominans</name>
    <dbReference type="NCBI Taxonomy" id="2954373"/>
    <lineage>
        <taxon>Bacteria</taxon>
        <taxon>Pseudomonadati</taxon>
        <taxon>Pseudomonadota</taxon>
        <taxon>Betaproteobacteria</taxon>
        <taxon>Rhodocyclales</taxon>
        <taxon>Rhodocyclaceae</taxon>
        <taxon>Propionivibrio</taxon>
    </lineage>
</organism>
<dbReference type="GO" id="GO:0003677">
    <property type="term" value="F:DNA binding"/>
    <property type="evidence" value="ECO:0007669"/>
    <property type="project" value="UniProtKB-KW"/>
</dbReference>
<dbReference type="PANTHER" id="PTHR30349:SF41">
    <property type="entry name" value="INTEGRASE_RECOMBINASE PROTEIN MJ0367-RELATED"/>
    <property type="match status" value="1"/>
</dbReference>
<dbReference type="InterPro" id="IPR013762">
    <property type="entry name" value="Integrase-like_cat_sf"/>
</dbReference>
<protein>
    <submittedName>
        <fullName evidence="7">Tyrosine-type recombinase/integrase</fullName>
    </submittedName>
</protein>
<comment type="caution">
    <text evidence="7">The sequence shown here is derived from an EMBL/GenBank/DDBJ whole genome shotgun (WGS) entry which is preliminary data.</text>
</comment>
<dbReference type="Gene3D" id="1.10.443.10">
    <property type="entry name" value="Intergrase catalytic core"/>
    <property type="match status" value="1"/>
</dbReference>
<dbReference type="GO" id="GO:0006310">
    <property type="term" value="P:DNA recombination"/>
    <property type="evidence" value="ECO:0007669"/>
    <property type="project" value="UniProtKB-KW"/>
</dbReference>
<evidence type="ECO:0000256" key="1">
    <source>
        <dbReference type="ARBA" id="ARBA00008857"/>
    </source>
</evidence>
<sequence length="303" mass="34173">MNTLTAAINDYVEMRQGLGFKLVQVEGLLKSFATFMDTQGQSWVTTELTLQWALQPTGGQPAFWAKRLSAVRVFARYRSATDARTEIPDQGLLPNRPQRAKPHLYTEDEIANLLAAASALKSDSGLRAQTHYCLFGLLAVTGLRISEAIGLERQDVDLQQGWLTVRGAKFGKSRLIAIHPSTRVVLEQYAKARDEHFKQAVAANFLVSEQGKSLSGSTVRETFRQLSVQIGLRAPEDRTGPRLHDLRHNSESRIIPHTDLRALKSPENTQSMPRPMRNNQRPSRERQQAITGTETRFSNWWWP</sequence>
<dbReference type="Pfam" id="PF00589">
    <property type="entry name" value="Phage_integrase"/>
    <property type="match status" value="1"/>
</dbReference>
<evidence type="ECO:0000256" key="5">
    <source>
        <dbReference type="SAM" id="MobiDB-lite"/>
    </source>
</evidence>
<feature type="compositionally biased region" description="Polar residues" evidence="5">
    <location>
        <begin position="288"/>
        <end position="303"/>
    </location>
</feature>
<dbReference type="PANTHER" id="PTHR30349">
    <property type="entry name" value="PHAGE INTEGRASE-RELATED"/>
    <property type="match status" value="1"/>
</dbReference>
<evidence type="ECO:0000313" key="7">
    <source>
        <dbReference type="EMBL" id="MBK7423454.1"/>
    </source>
</evidence>
<evidence type="ECO:0000259" key="6">
    <source>
        <dbReference type="PROSITE" id="PS51898"/>
    </source>
</evidence>
<evidence type="ECO:0000256" key="4">
    <source>
        <dbReference type="ARBA" id="ARBA00023172"/>
    </source>
</evidence>
<dbReference type="InterPro" id="IPR050090">
    <property type="entry name" value="Tyrosine_recombinase_XerCD"/>
</dbReference>
<reference evidence="7" key="1">
    <citation type="submission" date="2020-10" db="EMBL/GenBank/DDBJ databases">
        <title>Connecting structure to function with the recovery of over 1000 high-quality activated sludge metagenome-assembled genomes encoding full-length rRNA genes using long-read sequencing.</title>
        <authorList>
            <person name="Singleton C.M."/>
            <person name="Petriglieri F."/>
            <person name="Kristensen J.M."/>
            <person name="Kirkegaard R.H."/>
            <person name="Michaelsen T.Y."/>
            <person name="Andersen M.H."/>
            <person name="Karst S.M."/>
            <person name="Dueholm M.S."/>
            <person name="Nielsen P.H."/>
            <person name="Albertsen M."/>
        </authorList>
    </citation>
    <scope>NUCLEOTIDE SEQUENCE</scope>
    <source>
        <strain evidence="7">EsbW_18-Q3-R4-48_MAXAC.044</strain>
    </source>
</reference>
<dbReference type="GO" id="GO:0015074">
    <property type="term" value="P:DNA integration"/>
    <property type="evidence" value="ECO:0007669"/>
    <property type="project" value="UniProtKB-KW"/>
</dbReference>
<dbReference type="Proteomes" id="UP000886602">
    <property type="component" value="Unassembled WGS sequence"/>
</dbReference>
<dbReference type="InterPro" id="IPR011010">
    <property type="entry name" value="DNA_brk_join_enz"/>
</dbReference>
<dbReference type="SUPFAM" id="SSF56349">
    <property type="entry name" value="DNA breaking-rejoining enzymes"/>
    <property type="match status" value="1"/>
</dbReference>
<keyword evidence="4" id="KW-0233">DNA recombination</keyword>
<evidence type="ECO:0000256" key="2">
    <source>
        <dbReference type="ARBA" id="ARBA00022908"/>
    </source>
</evidence>